<protein>
    <recommendedName>
        <fullName evidence="1">Pyruvate phosphate dikinase AMP/ATP-binding domain-containing protein</fullName>
    </recommendedName>
</protein>
<dbReference type="Gene3D" id="3.30.470.20">
    <property type="entry name" value="ATP-grasp fold, B domain"/>
    <property type="match status" value="1"/>
</dbReference>
<reference evidence="2 3" key="1">
    <citation type="submission" date="2020-02" db="EMBL/GenBank/DDBJ databases">
        <title>Genome analysis of Thermosulfuriphilus ammonigenes ST65T, an anaerobic thermophilic chemolithoautotrophic bacterium isolated from a deep-sea hydrothermal vent.</title>
        <authorList>
            <person name="Slobodkina G."/>
            <person name="Allioux M."/>
            <person name="Merkel A."/>
            <person name="Alain K."/>
            <person name="Jebbar M."/>
            <person name="Slobodkin A."/>
        </authorList>
    </citation>
    <scope>NUCLEOTIDE SEQUENCE [LARGE SCALE GENOMIC DNA]</scope>
    <source>
        <strain evidence="2 3">ST65</strain>
    </source>
</reference>
<dbReference type="Pfam" id="PF01326">
    <property type="entry name" value="PPDK_N"/>
    <property type="match status" value="1"/>
</dbReference>
<dbReference type="AlphaFoldDB" id="A0A6G7PXA6"/>
<dbReference type="Proteomes" id="UP000502179">
    <property type="component" value="Chromosome"/>
</dbReference>
<dbReference type="GO" id="GO:0005524">
    <property type="term" value="F:ATP binding"/>
    <property type="evidence" value="ECO:0007669"/>
    <property type="project" value="InterPro"/>
</dbReference>
<proteinExistence type="predicted"/>
<evidence type="ECO:0000313" key="2">
    <source>
        <dbReference type="EMBL" id="QIJ72325.1"/>
    </source>
</evidence>
<accession>A0A6G7PXA6</accession>
<evidence type="ECO:0000313" key="3">
    <source>
        <dbReference type="Proteomes" id="UP000502179"/>
    </source>
</evidence>
<name>A0A6G7PXA6_9BACT</name>
<dbReference type="KEGG" id="tav:G4V39_08595"/>
<feature type="domain" description="Pyruvate phosphate dikinase AMP/ATP-binding" evidence="1">
    <location>
        <begin position="273"/>
        <end position="405"/>
    </location>
</feature>
<dbReference type="SUPFAM" id="SSF56059">
    <property type="entry name" value="Glutathione synthetase ATP-binding domain-like"/>
    <property type="match status" value="1"/>
</dbReference>
<dbReference type="EMBL" id="CP048877">
    <property type="protein sequence ID" value="QIJ72325.1"/>
    <property type="molecule type" value="Genomic_DNA"/>
</dbReference>
<dbReference type="GO" id="GO:0016301">
    <property type="term" value="F:kinase activity"/>
    <property type="evidence" value="ECO:0007669"/>
    <property type="project" value="InterPro"/>
</dbReference>
<evidence type="ECO:0000259" key="1">
    <source>
        <dbReference type="Pfam" id="PF01326"/>
    </source>
</evidence>
<sequence>MKDSLWQKVKDWLFSKEEKSPPEEGQLARLFLGGGSPGLKRRNIALMDFLETRLLSLQVLEEIRFRLSRGTKPGWLKSRFEDLIFELKNNVRILNDLTENRYAWLFAHIEEIQKQISTIEEERGRILPLSSLDLTAAEVIGRPLAELAEARALGLPVPRGVVIIPETGPMGLNHQELEEILSNQDHGLWQERLGRLFGPELASVPEILEANKAIFLAFGHQEQGLLGLAATENPGQDSLQRTCGLALLAALEKRAYLGLPRAFFLPCLVVAKTKVIASGVFYSLDPRFPGENLALAVAFWGVGGIIEAGGGADVFLIDRHQKKIISGMSGSRKKGLFLVSEGLPEEKSLSPELQRLSPLEDRHLLRLWEYGQLLEAHFEGPREIRWLLEEGGRLRLVGIFPLKVSPPRLLESEAVLEAEVRPIGPGSLAGTFNQRSETESPLEIKPEALGLPPDLIEDQTLISLDTERGRLYRGWKRSLLKTKNPPLPDKWRFLFEIHIPLILGAEDPLVAVEAEEIIGPADILHLGLEAVFWESFHSPEALSLTHLLRDPRVPLSFYFLNLGRGLSSLAAFRREITISDILCRPFLDLWRGMTHEGVSWSGPVEFHLGGFLSVLSRSFVHRDVTQEGGRGFGILLPDYLFLRCRMAYHLLAVEVRKTEFPSHNYLFFRFGGGGAGAEGRIQRSLLLVDILRELDFRVETKADAVFAAFIEGREEEIAERLDQLGRLMGFTRQLDMPLQDEATRKRYVKAFFEGHYSLLEEPPDSPK</sequence>
<keyword evidence="3" id="KW-1185">Reference proteome</keyword>
<gene>
    <name evidence="2" type="ORF">G4V39_08595</name>
</gene>
<organism evidence="2 3">
    <name type="scientific">Thermosulfuriphilus ammonigenes</name>
    <dbReference type="NCBI Taxonomy" id="1936021"/>
    <lineage>
        <taxon>Bacteria</taxon>
        <taxon>Pseudomonadati</taxon>
        <taxon>Thermodesulfobacteriota</taxon>
        <taxon>Thermodesulfobacteria</taxon>
        <taxon>Thermodesulfobacteriales</taxon>
        <taxon>Thermodesulfobacteriaceae</taxon>
        <taxon>Thermosulfuriphilus</taxon>
    </lineage>
</organism>
<dbReference type="InterPro" id="IPR002192">
    <property type="entry name" value="PPDK_AMP/ATP-bd"/>
</dbReference>
<dbReference type="RefSeq" id="WP_166032543.1">
    <property type="nucleotide sequence ID" value="NZ_CP048877.1"/>
</dbReference>